<reference evidence="1 2" key="1">
    <citation type="submission" date="2019-05" db="EMBL/GenBank/DDBJ databases">
        <title>Mikania micrantha, genome provides insights into the molecular mechanism of rapid growth.</title>
        <authorList>
            <person name="Liu B."/>
        </authorList>
    </citation>
    <scope>NUCLEOTIDE SEQUENCE [LARGE SCALE GENOMIC DNA]</scope>
    <source>
        <strain evidence="1">NLD-2019</strain>
        <tissue evidence="1">Leaf</tissue>
    </source>
</reference>
<dbReference type="EMBL" id="SZYD01000012">
    <property type="protein sequence ID" value="KAD4586299.1"/>
    <property type="molecule type" value="Genomic_DNA"/>
</dbReference>
<comment type="caution">
    <text evidence="1">The sequence shown here is derived from an EMBL/GenBank/DDBJ whole genome shotgun (WGS) entry which is preliminary data.</text>
</comment>
<dbReference type="AlphaFoldDB" id="A0A5N6NFN2"/>
<dbReference type="OrthoDB" id="1720068at2759"/>
<protein>
    <submittedName>
        <fullName evidence="1">Uncharacterized protein</fullName>
    </submittedName>
</protein>
<proteinExistence type="predicted"/>
<gene>
    <name evidence="1" type="ORF">E3N88_23900</name>
</gene>
<organism evidence="1 2">
    <name type="scientific">Mikania micrantha</name>
    <name type="common">bitter vine</name>
    <dbReference type="NCBI Taxonomy" id="192012"/>
    <lineage>
        <taxon>Eukaryota</taxon>
        <taxon>Viridiplantae</taxon>
        <taxon>Streptophyta</taxon>
        <taxon>Embryophyta</taxon>
        <taxon>Tracheophyta</taxon>
        <taxon>Spermatophyta</taxon>
        <taxon>Magnoliopsida</taxon>
        <taxon>eudicotyledons</taxon>
        <taxon>Gunneridae</taxon>
        <taxon>Pentapetalae</taxon>
        <taxon>asterids</taxon>
        <taxon>campanulids</taxon>
        <taxon>Asterales</taxon>
        <taxon>Asteraceae</taxon>
        <taxon>Asteroideae</taxon>
        <taxon>Heliantheae alliance</taxon>
        <taxon>Eupatorieae</taxon>
        <taxon>Mikania</taxon>
    </lineage>
</organism>
<accession>A0A5N6NFN2</accession>
<name>A0A5N6NFN2_9ASTR</name>
<keyword evidence="2" id="KW-1185">Reference proteome</keyword>
<evidence type="ECO:0000313" key="1">
    <source>
        <dbReference type="EMBL" id="KAD4586299.1"/>
    </source>
</evidence>
<dbReference type="Proteomes" id="UP000326396">
    <property type="component" value="Linkage Group LG2"/>
</dbReference>
<sequence length="152" mass="17159">MRCKAKSGKKPVTFVRIIKLPIKAISKALDLYESCMINFSVNYHTPLMIMEAAPNSQQLPMRRTIISETETDHHRGPIIGGISPANVVTATVTVTDTQVMSNSSFATTSMLWPSPRMRTIHEDRTCSFRDDDVVCKKKLTNKIWFIVKSVCR</sequence>
<evidence type="ECO:0000313" key="2">
    <source>
        <dbReference type="Proteomes" id="UP000326396"/>
    </source>
</evidence>